<keyword evidence="2" id="KW-0732">Signal</keyword>
<comment type="similarity">
    <text evidence="1 2">Belongs to the heparin-binding growth factors family.</text>
</comment>
<accession>A0A8I6TFQ5</accession>
<feature type="compositionally biased region" description="Basic residues" evidence="3">
    <location>
        <begin position="261"/>
        <end position="273"/>
    </location>
</feature>
<dbReference type="AlphaFoldDB" id="A0A8I6TFQ5"/>
<dbReference type="GeneID" id="106665308"/>
<protein>
    <recommendedName>
        <fullName evidence="2">Fibroblast growth factor</fullName>
        <shortName evidence="2">FGF</shortName>
    </recommendedName>
</protein>
<evidence type="ECO:0000313" key="4">
    <source>
        <dbReference type="EnsemblMetazoa" id="XP_014247123.1"/>
    </source>
</evidence>
<dbReference type="InterPro" id="IPR002209">
    <property type="entry name" value="Fibroblast_GF_fam"/>
</dbReference>
<dbReference type="PRINTS" id="PR00262">
    <property type="entry name" value="IL1HBGF"/>
</dbReference>
<dbReference type="GO" id="GO:0008083">
    <property type="term" value="F:growth factor activity"/>
    <property type="evidence" value="ECO:0007669"/>
    <property type="project" value="InterPro"/>
</dbReference>
<proteinExistence type="inferred from homology"/>
<dbReference type="PANTHER" id="PTHR11486">
    <property type="entry name" value="FIBROBLAST GROWTH FACTOR"/>
    <property type="match status" value="1"/>
</dbReference>
<name>A0A8I6TFQ5_CIMLE</name>
<dbReference type="CTD" id="42356"/>
<dbReference type="Proteomes" id="UP000494040">
    <property type="component" value="Unassembled WGS sequence"/>
</dbReference>
<feature type="signal peptide" evidence="2">
    <location>
        <begin position="1"/>
        <end position="18"/>
    </location>
</feature>
<dbReference type="OMA" id="RCHHESS"/>
<dbReference type="Gene3D" id="2.80.10.50">
    <property type="match status" value="1"/>
</dbReference>
<dbReference type="SMART" id="SM00442">
    <property type="entry name" value="FGF"/>
    <property type="match status" value="1"/>
</dbReference>
<feature type="compositionally biased region" description="Basic residues" evidence="3">
    <location>
        <begin position="213"/>
        <end position="223"/>
    </location>
</feature>
<feature type="chain" id="PRO_5035340261" description="Fibroblast growth factor" evidence="2">
    <location>
        <begin position="19"/>
        <end position="339"/>
    </location>
</feature>
<evidence type="ECO:0000256" key="3">
    <source>
        <dbReference type="SAM" id="MobiDB-lite"/>
    </source>
</evidence>
<dbReference type="OrthoDB" id="5987799at2759"/>
<keyword evidence="5" id="KW-1185">Reference proteome</keyword>
<dbReference type="InterPro" id="IPR008996">
    <property type="entry name" value="IL1/FGF"/>
</dbReference>
<dbReference type="PRINTS" id="PR00263">
    <property type="entry name" value="HBGFFGF"/>
</dbReference>
<feature type="region of interest" description="Disordered" evidence="3">
    <location>
        <begin position="261"/>
        <end position="316"/>
    </location>
</feature>
<dbReference type="EnsemblMetazoa" id="XM_014391637.2">
    <property type="protein sequence ID" value="XP_014247123.1"/>
    <property type="gene ID" value="LOC106665308"/>
</dbReference>
<dbReference type="SUPFAM" id="SSF50353">
    <property type="entry name" value="Cytokine"/>
    <property type="match status" value="1"/>
</dbReference>
<evidence type="ECO:0000256" key="2">
    <source>
        <dbReference type="RuleBase" id="RU049442"/>
    </source>
</evidence>
<sequence>MTMFEAGATTWLIVLVSAAVLASGPSHLANMTGSGRKIRIFLNKHYLQLNSNGTVSGADDQTVTSEYRTFKGRIQGSTVLLRSSVNVGQVKLKGVTTCMYLCMNVCGLPYASRGFTDECVFNEAIGDHYYNSYTSTKYSNSNRTFYLGMRNTGVPRKVLVRSGRNLGTLSQFTRALTQPVEAIEAANLGAINCDKVPRVEMARPKCKKRRKLKKGLIKAKKRRPEGGEQKGPGGNSRCGEGCRLKKLLINRKRKSRFYQRPAHQIRHRKHRMAARLSDDEDEKVEEEDEAEEVEDEDEEVDVTTADDDMHTFDDQPENLLDNERLESRNDHLLFRAIVF</sequence>
<dbReference type="RefSeq" id="XP_014247123.1">
    <property type="nucleotide sequence ID" value="XM_014391637.2"/>
</dbReference>
<dbReference type="Pfam" id="PF00167">
    <property type="entry name" value="FGF"/>
    <property type="match status" value="1"/>
</dbReference>
<dbReference type="CDD" id="cd23311">
    <property type="entry name" value="beta-trefoil_FGF_Bnl-like"/>
    <property type="match status" value="1"/>
</dbReference>
<reference evidence="4" key="1">
    <citation type="submission" date="2022-01" db="UniProtKB">
        <authorList>
            <consortium name="EnsemblMetazoa"/>
        </authorList>
    </citation>
    <scope>IDENTIFICATION</scope>
</reference>
<feature type="region of interest" description="Disordered" evidence="3">
    <location>
        <begin position="213"/>
        <end position="237"/>
    </location>
</feature>
<evidence type="ECO:0000256" key="1">
    <source>
        <dbReference type="ARBA" id="ARBA00007936"/>
    </source>
</evidence>
<organism evidence="4 5">
    <name type="scientific">Cimex lectularius</name>
    <name type="common">Bed bug</name>
    <name type="synonym">Acanthia lectularia</name>
    <dbReference type="NCBI Taxonomy" id="79782"/>
    <lineage>
        <taxon>Eukaryota</taxon>
        <taxon>Metazoa</taxon>
        <taxon>Ecdysozoa</taxon>
        <taxon>Arthropoda</taxon>
        <taxon>Hexapoda</taxon>
        <taxon>Insecta</taxon>
        <taxon>Pterygota</taxon>
        <taxon>Neoptera</taxon>
        <taxon>Paraneoptera</taxon>
        <taxon>Hemiptera</taxon>
        <taxon>Heteroptera</taxon>
        <taxon>Panheteroptera</taxon>
        <taxon>Cimicomorpha</taxon>
        <taxon>Cimicidae</taxon>
        <taxon>Cimex</taxon>
    </lineage>
</organism>
<dbReference type="KEGG" id="clec:106665308"/>
<evidence type="ECO:0000313" key="5">
    <source>
        <dbReference type="Proteomes" id="UP000494040"/>
    </source>
</evidence>
<feature type="compositionally biased region" description="Acidic residues" evidence="3">
    <location>
        <begin position="278"/>
        <end position="306"/>
    </location>
</feature>